<dbReference type="Gene3D" id="3.10.580.10">
    <property type="entry name" value="CBS-domain"/>
    <property type="match status" value="1"/>
</dbReference>
<dbReference type="Pfam" id="PF00571">
    <property type="entry name" value="CBS"/>
    <property type="match status" value="1"/>
</dbReference>
<sequence length="95" mass="11289">MKLNQYQIKHFGEIRNELTHGIKLDGYSYLYPSDYAISQLKKYVDVIKAPFRCTDLFKKPVFTCKIHDKLTKVLKVMHKNNHSHVPVYDENKNYV</sequence>
<protein>
    <submittedName>
        <fullName evidence="3">CBS domain protein</fullName>
    </submittedName>
</protein>
<keyword evidence="1" id="KW-0129">CBS domain</keyword>
<proteinExistence type="predicted"/>
<evidence type="ECO:0000259" key="2">
    <source>
        <dbReference type="PROSITE" id="PS51371"/>
    </source>
</evidence>
<dbReference type="Proteomes" id="UP000485621">
    <property type="component" value="Unassembled WGS sequence"/>
</dbReference>
<organism evidence="3">
    <name type="scientific">candidate division CPR1 bacterium ADurb.Bin160</name>
    <dbReference type="NCBI Taxonomy" id="1852826"/>
    <lineage>
        <taxon>Bacteria</taxon>
        <taxon>candidate division CPR1</taxon>
    </lineage>
</organism>
<accession>A0A1V5ZQN9</accession>
<evidence type="ECO:0000256" key="1">
    <source>
        <dbReference type="PROSITE-ProRule" id="PRU00703"/>
    </source>
</evidence>
<comment type="caution">
    <text evidence="3">The sequence shown here is derived from an EMBL/GenBank/DDBJ whole genome shotgun (WGS) entry which is preliminary data.</text>
</comment>
<dbReference type="AlphaFoldDB" id="A0A1V5ZQN9"/>
<dbReference type="EMBL" id="MWDB01000003">
    <property type="protein sequence ID" value="OQB42388.1"/>
    <property type="molecule type" value="Genomic_DNA"/>
</dbReference>
<dbReference type="SUPFAM" id="SSF54631">
    <property type="entry name" value="CBS-domain pair"/>
    <property type="match status" value="1"/>
</dbReference>
<dbReference type="PROSITE" id="PS51371">
    <property type="entry name" value="CBS"/>
    <property type="match status" value="1"/>
</dbReference>
<feature type="domain" description="CBS" evidence="2">
    <location>
        <begin position="57"/>
        <end position="95"/>
    </location>
</feature>
<evidence type="ECO:0000313" key="3">
    <source>
        <dbReference type="EMBL" id="OQB42388.1"/>
    </source>
</evidence>
<dbReference type="InterPro" id="IPR046342">
    <property type="entry name" value="CBS_dom_sf"/>
</dbReference>
<name>A0A1V5ZQN9_9BACT</name>
<gene>
    <name evidence="3" type="ORF">BWY04_00267</name>
</gene>
<reference evidence="3" key="1">
    <citation type="submission" date="2017-02" db="EMBL/GenBank/DDBJ databases">
        <title>Delving into the versatile metabolic prowess of the omnipresent phylum Bacteroidetes.</title>
        <authorList>
            <person name="Nobu M.K."/>
            <person name="Mei R."/>
            <person name="Narihiro T."/>
            <person name="Kuroda K."/>
            <person name="Liu W.-T."/>
        </authorList>
    </citation>
    <scope>NUCLEOTIDE SEQUENCE</scope>
    <source>
        <strain evidence="3">ADurb.Bin160</strain>
    </source>
</reference>
<dbReference type="InterPro" id="IPR000644">
    <property type="entry name" value="CBS_dom"/>
</dbReference>